<dbReference type="InterPro" id="IPR036397">
    <property type="entry name" value="RNaseH_sf"/>
</dbReference>
<dbReference type="OrthoDB" id="3249498at2759"/>
<proteinExistence type="predicted"/>
<organism evidence="1 2">
    <name type="scientific">Galerina marginata (strain CBS 339.88)</name>
    <dbReference type="NCBI Taxonomy" id="685588"/>
    <lineage>
        <taxon>Eukaryota</taxon>
        <taxon>Fungi</taxon>
        <taxon>Dikarya</taxon>
        <taxon>Basidiomycota</taxon>
        <taxon>Agaricomycotina</taxon>
        <taxon>Agaricomycetes</taxon>
        <taxon>Agaricomycetidae</taxon>
        <taxon>Agaricales</taxon>
        <taxon>Agaricineae</taxon>
        <taxon>Strophariaceae</taxon>
        <taxon>Galerina</taxon>
    </lineage>
</organism>
<dbReference type="SUPFAM" id="SSF53098">
    <property type="entry name" value="Ribonuclease H-like"/>
    <property type="match status" value="1"/>
</dbReference>
<dbReference type="InterPro" id="IPR044730">
    <property type="entry name" value="RNase_H-like_dom_plant"/>
</dbReference>
<dbReference type="HOGENOM" id="CLU_125038_0_0_1"/>
<dbReference type="InterPro" id="IPR012337">
    <property type="entry name" value="RNaseH-like_sf"/>
</dbReference>
<dbReference type="CDD" id="cd06222">
    <property type="entry name" value="RNase_H_like"/>
    <property type="match status" value="1"/>
</dbReference>
<evidence type="ECO:0008006" key="3">
    <source>
        <dbReference type="Google" id="ProtNLM"/>
    </source>
</evidence>
<dbReference type="AlphaFoldDB" id="A0A067S7E7"/>
<evidence type="ECO:0000313" key="1">
    <source>
        <dbReference type="EMBL" id="KDR66780.1"/>
    </source>
</evidence>
<sequence length="138" mass="15800">MGFWYPDRRLGYYSPVPDDIPADFIFYYEALCVLSALIHASKTSEKSLRIVIFTDNTNTVDMFNSMRGLPAYNYILRSSVDVRLKSHHQLRVLHVPGHENNVADAISRRQFVRALSLQPGLRFGFFQPPQLPLGATKK</sequence>
<dbReference type="Gene3D" id="3.30.420.10">
    <property type="entry name" value="Ribonuclease H-like superfamily/Ribonuclease H"/>
    <property type="match status" value="1"/>
</dbReference>
<dbReference type="Proteomes" id="UP000027222">
    <property type="component" value="Unassembled WGS sequence"/>
</dbReference>
<name>A0A067S7E7_GALM3</name>
<dbReference type="GO" id="GO:0003676">
    <property type="term" value="F:nucleic acid binding"/>
    <property type="evidence" value="ECO:0007669"/>
    <property type="project" value="InterPro"/>
</dbReference>
<reference evidence="2" key="1">
    <citation type="journal article" date="2014" name="Proc. Natl. Acad. Sci. U.S.A.">
        <title>Extensive sampling of basidiomycete genomes demonstrates inadequacy of the white-rot/brown-rot paradigm for wood decay fungi.</title>
        <authorList>
            <person name="Riley R."/>
            <person name="Salamov A.A."/>
            <person name="Brown D.W."/>
            <person name="Nagy L.G."/>
            <person name="Floudas D."/>
            <person name="Held B.W."/>
            <person name="Levasseur A."/>
            <person name="Lombard V."/>
            <person name="Morin E."/>
            <person name="Otillar R."/>
            <person name="Lindquist E.A."/>
            <person name="Sun H."/>
            <person name="LaButti K.M."/>
            <person name="Schmutz J."/>
            <person name="Jabbour D."/>
            <person name="Luo H."/>
            <person name="Baker S.E."/>
            <person name="Pisabarro A.G."/>
            <person name="Walton J.D."/>
            <person name="Blanchette R.A."/>
            <person name="Henrissat B."/>
            <person name="Martin F."/>
            <person name="Cullen D."/>
            <person name="Hibbett D.S."/>
            <person name="Grigoriev I.V."/>
        </authorList>
    </citation>
    <scope>NUCLEOTIDE SEQUENCE [LARGE SCALE GENOMIC DNA]</scope>
    <source>
        <strain evidence="2">CBS 339.88</strain>
    </source>
</reference>
<dbReference type="STRING" id="685588.A0A067S7E7"/>
<keyword evidence="2" id="KW-1185">Reference proteome</keyword>
<evidence type="ECO:0000313" key="2">
    <source>
        <dbReference type="Proteomes" id="UP000027222"/>
    </source>
</evidence>
<gene>
    <name evidence="1" type="ORF">GALMADRAFT_80481</name>
</gene>
<protein>
    <recommendedName>
        <fullName evidence="3">RNase H type-1 domain-containing protein</fullName>
    </recommendedName>
</protein>
<accession>A0A067S7E7</accession>
<dbReference type="EMBL" id="KL142420">
    <property type="protein sequence ID" value="KDR66780.1"/>
    <property type="molecule type" value="Genomic_DNA"/>
</dbReference>